<organism evidence="1 2">
    <name type="scientific">Paenibacillus pseudetheri</name>
    <dbReference type="NCBI Taxonomy" id="2897682"/>
    <lineage>
        <taxon>Bacteria</taxon>
        <taxon>Bacillati</taxon>
        <taxon>Bacillota</taxon>
        <taxon>Bacilli</taxon>
        <taxon>Bacillales</taxon>
        <taxon>Paenibacillaceae</taxon>
        <taxon>Paenibacillus</taxon>
    </lineage>
</organism>
<accession>A0ABN8FDH2</accession>
<keyword evidence="2" id="KW-1185">Reference proteome</keyword>
<proteinExistence type="predicted"/>
<reference evidence="1" key="1">
    <citation type="submission" date="2021-12" db="EMBL/GenBank/DDBJ databases">
        <authorList>
            <person name="Criscuolo A."/>
        </authorList>
    </citation>
    <scope>NUCLEOTIDE SEQUENCE</scope>
    <source>
        <strain evidence="1">CIP111894</strain>
    </source>
</reference>
<dbReference type="Proteomes" id="UP000838749">
    <property type="component" value="Unassembled WGS sequence"/>
</dbReference>
<dbReference type="EMBL" id="CAKMAB010000006">
    <property type="protein sequence ID" value="CAH1055467.1"/>
    <property type="molecule type" value="Genomic_DNA"/>
</dbReference>
<sequence>MSDNLNRVRLSQWDALLVESLRALGWSNEDILRKVAEGDLPVDESEYEFDYKQLTTLQAEQPELFEQAVKTGYQIKYNTIRGIRSWIWVALGKEGELELEEGKEAVEVALTVAEKEHLASVLSFGWQIHGGAGVADDAGANASYRIEPIQR</sequence>
<evidence type="ECO:0000313" key="2">
    <source>
        <dbReference type="Proteomes" id="UP000838749"/>
    </source>
</evidence>
<comment type="caution">
    <text evidence="1">The sequence shown here is derived from an EMBL/GenBank/DDBJ whole genome shotgun (WGS) entry which is preliminary data.</text>
</comment>
<gene>
    <name evidence="1" type="ORF">PAECIP111894_01619</name>
</gene>
<evidence type="ECO:0000313" key="1">
    <source>
        <dbReference type="EMBL" id="CAH1055467.1"/>
    </source>
</evidence>
<dbReference type="RefSeq" id="WP_234532854.1">
    <property type="nucleotide sequence ID" value="NZ_CAKMAB010000006.1"/>
</dbReference>
<name>A0ABN8FDH2_9BACL</name>
<protein>
    <submittedName>
        <fullName evidence="1">Uncharacterized protein</fullName>
    </submittedName>
</protein>